<gene>
    <name evidence="8" type="ordered locus">Ferp_0105</name>
</gene>
<dbReference type="EMBL" id="CP001899">
    <property type="protein sequence ID" value="ADC64294.1"/>
    <property type="molecule type" value="Genomic_DNA"/>
</dbReference>
<evidence type="ECO:0000313" key="9">
    <source>
        <dbReference type="Proteomes" id="UP000002613"/>
    </source>
</evidence>
<dbReference type="STRING" id="589924.Ferp_0105"/>
<dbReference type="PANTHER" id="PTHR12992:SF11">
    <property type="entry name" value="MITOCHONDRIAL COENZYME A DIPHOSPHATASE NUDT8"/>
    <property type="match status" value="1"/>
</dbReference>
<keyword evidence="6" id="KW-0464">Manganese</keyword>
<dbReference type="PANTHER" id="PTHR12992">
    <property type="entry name" value="NUDIX HYDROLASE"/>
    <property type="match status" value="1"/>
</dbReference>
<evidence type="ECO:0000256" key="4">
    <source>
        <dbReference type="ARBA" id="ARBA00022801"/>
    </source>
</evidence>
<evidence type="ECO:0000313" key="8">
    <source>
        <dbReference type="EMBL" id="ADC64294.1"/>
    </source>
</evidence>
<dbReference type="GO" id="GO:0010945">
    <property type="term" value="F:coenzyme A diphosphatase activity"/>
    <property type="evidence" value="ECO:0007669"/>
    <property type="project" value="InterPro"/>
</dbReference>
<reference evidence="8 9" key="2">
    <citation type="journal article" date="2011" name="Stand. Genomic Sci.">
        <title>Complete genome sequence of Ferroglobus placidus AEDII12DO.</title>
        <authorList>
            <person name="Anderson I."/>
            <person name="Risso C."/>
            <person name="Holmes D."/>
            <person name="Lucas S."/>
            <person name="Copeland A."/>
            <person name="Lapidus A."/>
            <person name="Cheng J.F."/>
            <person name="Bruce D."/>
            <person name="Goodwin L."/>
            <person name="Pitluck S."/>
            <person name="Saunders E."/>
            <person name="Brettin T."/>
            <person name="Detter J.C."/>
            <person name="Han C."/>
            <person name="Tapia R."/>
            <person name="Larimer F."/>
            <person name="Land M."/>
            <person name="Hauser L."/>
            <person name="Woyke T."/>
            <person name="Lovley D."/>
            <person name="Kyrpides N."/>
            <person name="Ivanova N."/>
        </authorList>
    </citation>
    <scope>NUCLEOTIDE SEQUENCE [LARGE SCALE GENOMIC DNA]</scope>
    <source>
        <strain evidence="9">DSM 10642 / AEDII12DO</strain>
    </source>
</reference>
<proteinExistence type="predicted"/>
<evidence type="ECO:0000256" key="1">
    <source>
        <dbReference type="ARBA" id="ARBA00001936"/>
    </source>
</evidence>
<dbReference type="InterPro" id="IPR045121">
    <property type="entry name" value="CoAse"/>
</dbReference>
<dbReference type="PROSITE" id="PS51462">
    <property type="entry name" value="NUDIX"/>
    <property type="match status" value="1"/>
</dbReference>
<dbReference type="Pfam" id="PF00293">
    <property type="entry name" value="NUDIX"/>
    <property type="match status" value="1"/>
</dbReference>
<keyword evidence="9" id="KW-1185">Reference proteome</keyword>
<organism evidence="8 9">
    <name type="scientific">Ferroglobus placidus (strain DSM 10642 / AEDII12DO)</name>
    <dbReference type="NCBI Taxonomy" id="589924"/>
    <lineage>
        <taxon>Archaea</taxon>
        <taxon>Methanobacteriati</taxon>
        <taxon>Methanobacteriota</taxon>
        <taxon>Archaeoglobi</taxon>
        <taxon>Archaeoglobales</taxon>
        <taxon>Archaeoglobaceae</taxon>
        <taxon>Ferroglobus</taxon>
    </lineage>
</organism>
<protein>
    <submittedName>
        <fullName evidence="8">NUDIX hydrolase</fullName>
    </submittedName>
</protein>
<dbReference type="SUPFAM" id="SSF55811">
    <property type="entry name" value="Nudix"/>
    <property type="match status" value="1"/>
</dbReference>
<dbReference type="GO" id="GO:0046872">
    <property type="term" value="F:metal ion binding"/>
    <property type="evidence" value="ECO:0007669"/>
    <property type="project" value="UniProtKB-KW"/>
</dbReference>
<evidence type="ECO:0000259" key="7">
    <source>
        <dbReference type="PROSITE" id="PS51462"/>
    </source>
</evidence>
<dbReference type="PROSITE" id="PS00893">
    <property type="entry name" value="NUDIX_BOX"/>
    <property type="match status" value="1"/>
</dbReference>
<accession>D3S158</accession>
<dbReference type="Gene3D" id="3.90.79.10">
    <property type="entry name" value="Nucleoside Triphosphate Pyrophosphohydrolase"/>
    <property type="match status" value="1"/>
</dbReference>
<dbReference type="InterPro" id="IPR000086">
    <property type="entry name" value="NUDIX_hydrolase_dom"/>
</dbReference>
<comment type="cofactor">
    <cofactor evidence="2">
        <name>Mg(2+)</name>
        <dbReference type="ChEBI" id="CHEBI:18420"/>
    </cofactor>
</comment>
<dbReference type="PaxDb" id="589924-Ferp_0105"/>
<evidence type="ECO:0000256" key="3">
    <source>
        <dbReference type="ARBA" id="ARBA00022723"/>
    </source>
</evidence>
<sequence>MINSEMVRKLKEILDPELKYVKNERVAAVLVPITFDLELVMIKRAKNLSRSAGHIAFPGGIREKTESIVETALREAEEEIGVKRENINVLGYLSPKEVVEHRIKIHPVVGIVSSKNFTPDNYEVEKILVDDLRRVLKSRRIADWGPNFECAGELVWGASSRILDDFYLRIVKKFGSVDEFFSQESSSQH</sequence>
<reference evidence="9" key="1">
    <citation type="submission" date="2010-02" db="EMBL/GenBank/DDBJ databases">
        <title>Complete sequence of Ferroglobus placidus DSM 10642.</title>
        <authorList>
            <consortium name="US DOE Joint Genome Institute"/>
            <person name="Lucas S."/>
            <person name="Copeland A."/>
            <person name="Lapidus A."/>
            <person name="Cheng J.-F."/>
            <person name="Bruce D."/>
            <person name="Goodwin L."/>
            <person name="Pitluck S."/>
            <person name="Saunders E."/>
            <person name="Brettin T."/>
            <person name="Detter J.C."/>
            <person name="Han C."/>
            <person name="Tapia R."/>
            <person name="Larimer F."/>
            <person name="Land M."/>
            <person name="Hauser L."/>
            <person name="Kyrpides N."/>
            <person name="Ivanova N."/>
            <person name="Holmes D."/>
            <person name="Lovley D."/>
            <person name="Kyrpides N."/>
            <person name="Anderson I.J."/>
            <person name="Woyke T."/>
        </authorList>
    </citation>
    <scope>NUCLEOTIDE SEQUENCE [LARGE SCALE GENOMIC DNA]</scope>
    <source>
        <strain evidence="9">DSM 10642 / AEDII12DO</strain>
    </source>
</reference>
<dbReference type="eggNOG" id="arCOG01072">
    <property type="taxonomic scope" value="Archaea"/>
</dbReference>
<evidence type="ECO:0000256" key="2">
    <source>
        <dbReference type="ARBA" id="ARBA00001946"/>
    </source>
</evidence>
<evidence type="ECO:0000256" key="6">
    <source>
        <dbReference type="ARBA" id="ARBA00023211"/>
    </source>
</evidence>
<dbReference type="KEGG" id="fpl:Ferp_0105"/>
<dbReference type="InterPro" id="IPR020084">
    <property type="entry name" value="NUDIX_hydrolase_CS"/>
</dbReference>
<dbReference type="OrthoDB" id="51434at2157"/>
<keyword evidence="3" id="KW-0479">Metal-binding</keyword>
<comment type="cofactor">
    <cofactor evidence="1">
        <name>Mn(2+)</name>
        <dbReference type="ChEBI" id="CHEBI:29035"/>
    </cofactor>
</comment>
<dbReference type="HOGENOM" id="CLU_040940_5_2_2"/>
<evidence type="ECO:0000256" key="5">
    <source>
        <dbReference type="ARBA" id="ARBA00022842"/>
    </source>
</evidence>
<dbReference type="AlphaFoldDB" id="D3S158"/>
<dbReference type="InterPro" id="IPR015797">
    <property type="entry name" value="NUDIX_hydrolase-like_dom_sf"/>
</dbReference>
<dbReference type="CDD" id="cd03426">
    <property type="entry name" value="NUDIX_CoAse_Nudt7"/>
    <property type="match status" value="1"/>
</dbReference>
<dbReference type="Proteomes" id="UP000002613">
    <property type="component" value="Chromosome"/>
</dbReference>
<feature type="domain" description="Nudix hydrolase" evidence="7">
    <location>
        <begin position="24"/>
        <end position="154"/>
    </location>
</feature>
<keyword evidence="4 8" id="KW-0378">Hydrolase</keyword>
<name>D3S158_FERPA</name>
<keyword evidence="5" id="KW-0460">Magnesium</keyword>